<sequence length="99" mass="11724">MGSFACLEGGESDYLDDDHRNEEMIMTNERTLQHYHFMFERRHDSRLQDLRRSFDIPSLQLQFSTGTYNPTDSYVSQPFIDMVEDDEVDNELTSGHRRV</sequence>
<dbReference type="Proteomes" id="UP001419268">
    <property type="component" value="Unassembled WGS sequence"/>
</dbReference>
<reference evidence="1 2" key="1">
    <citation type="submission" date="2024-01" db="EMBL/GenBank/DDBJ databases">
        <title>Genome assemblies of Stephania.</title>
        <authorList>
            <person name="Yang L."/>
        </authorList>
    </citation>
    <scope>NUCLEOTIDE SEQUENCE [LARGE SCALE GENOMIC DNA]</scope>
    <source>
        <strain evidence="1">JXDWG</strain>
        <tissue evidence="1">Leaf</tissue>
    </source>
</reference>
<protein>
    <submittedName>
        <fullName evidence="1">Uncharacterized protein</fullName>
    </submittedName>
</protein>
<gene>
    <name evidence="1" type="ORF">Scep_012559</name>
</gene>
<comment type="caution">
    <text evidence="1">The sequence shown here is derived from an EMBL/GenBank/DDBJ whole genome shotgun (WGS) entry which is preliminary data.</text>
</comment>
<accession>A0AAP0P9Y8</accession>
<evidence type="ECO:0000313" key="2">
    <source>
        <dbReference type="Proteomes" id="UP001419268"/>
    </source>
</evidence>
<dbReference type="EMBL" id="JBBNAG010000005">
    <property type="protein sequence ID" value="KAK9133031.1"/>
    <property type="molecule type" value="Genomic_DNA"/>
</dbReference>
<name>A0AAP0P9Y8_9MAGN</name>
<proteinExistence type="predicted"/>
<dbReference type="AlphaFoldDB" id="A0AAP0P9Y8"/>
<keyword evidence="2" id="KW-1185">Reference proteome</keyword>
<organism evidence="1 2">
    <name type="scientific">Stephania cephalantha</name>
    <dbReference type="NCBI Taxonomy" id="152367"/>
    <lineage>
        <taxon>Eukaryota</taxon>
        <taxon>Viridiplantae</taxon>
        <taxon>Streptophyta</taxon>
        <taxon>Embryophyta</taxon>
        <taxon>Tracheophyta</taxon>
        <taxon>Spermatophyta</taxon>
        <taxon>Magnoliopsida</taxon>
        <taxon>Ranunculales</taxon>
        <taxon>Menispermaceae</taxon>
        <taxon>Menispermoideae</taxon>
        <taxon>Cissampelideae</taxon>
        <taxon>Stephania</taxon>
    </lineage>
</organism>
<evidence type="ECO:0000313" key="1">
    <source>
        <dbReference type="EMBL" id="KAK9133031.1"/>
    </source>
</evidence>